<evidence type="ECO:0000259" key="7">
    <source>
        <dbReference type="Pfam" id="PF01029"/>
    </source>
</evidence>
<dbReference type="STRING" id="1797516.A3D26_02455"/>
<gene>
    <name evidence="8" type="ORF">A3D26_02455</name>
</gene>
<feature type="region of interest" description="Disordered" evidence="6">
    <location>
        <begin position="98"/>
        <end position="127"/>
    </location>
</feature>
<evidence type="ECO:0000313" key="9">
    <source>
        <dbReference type="Proteomes" id="UP000178319"/>
    </source>
</evidence>
<dbReference type="PANTHER" id="PTHR11078:SF3">
    <property type="entry name" value="ANTITERMINATION NUSB DOMAIN-CONTAINING PROTEIN"/>
    <property type="match status" value="1"/>
</dbReference>
<proteinExistence type="inferred from homology"/>
<dbReference type="GO" id="GO:0006353">
    <property type="term" value="P:DNA-templated transcription termination"/>
    <property type="evidence" value="ECO:0007669"/>
    <property type="project" value="InterPro"/>
</dbReference>
<dbReference type="InterPro" id="IPR035926">
    <property type="entry name" value="NusB-like_sf"/>
</dbReference>
<evidence type="ECO:0000313" key="8">
    <source>
        <dbReference type="EMBL" id="OGY11344.1"/>
    </source>
</evidence>
<dbReference type="PANTHER" id="PTHR11078">
    <property type="entry name" value="N UTILIZATION SUBSTANCE PROTEIN B-RELATED"/>
    <property type="match status" value="1"/>
</dbReference>
<organism evidence="8 9">
    <name type="scientific">Candidatus Blackburnbacteria bacterium RIFCSPHIGHO2_02_FULL_44_20</name>
    <dbReference type="NCBI Taxonomy" id="1797516"/>
    <lineage>
        <taxon>Bacteria</taxon>
        <taxon>Candidatus Blackburniibacteriota</taxon>
    </lineage>
</organism>
<keyword evidence="2" id="KW-0889">Transcription antitermination</keyword>
<dbReference type="GO" id="GO:0031564">
    <property type="term" value="P:transcription antitermination"/>
    <property type="evidence" value="ECO:0007669"/>
    <property type="project" value="UniProtKB-KW"/>
</dbReference>
<evidence type="ECO:0000256" key="5">
    <source>
        <dbReference type="ARBA" id="ARBA00023163"/>
    </source>
</evidence>
<keyword evidence="3" id="KW-0694">RNA-binding</keyword>
<dbReference type="NCBIfam" id="TIGR01951">
    <property type="entry name" value="nusB"/>
    <property type="match status" value="1"/>
</dbReference>
<dbReference type="EMBL" id="MHBZ01000019">
    <property type="protein sequence ID" value="OGY11344.1"/>
    <property type="molecule type" value="Genomic_DNA"/>
</dbReference>
<protein>
    <submittedName>
        <fullName evidence="8">Transcription antitermination factor NusB</fullName>
    </submittedName>
</protein>
<accession>A0A1G1V7B3</accession>
<keyword evidence="4" id="KW-0805">Transcription regulation</keyword>
<dbReference type="InterPro" id="IPR006027">
    <property type="entry name" value="NusB_RsmB_TIM44"/>
</dbReference>
<dbReference type="Gene3D" id="1.10.940.10">
    <property type="entry name" value="NusB-like"/>
    <property type="match status" value="1"/>
</dbReference>
<evidence type="ECO:0000256" key="4">
    <source>
        <dbReference type="ARBA" id="ARBA00023015"/>
    </source>
</evidence>
<feature type="compositionally biased region" description="Basic and acidic residues" evidence="6">
    <location>
        <begin position="98"/>
        <end position="109"/>
    </location>
</feature>
<evidence type="ECO:0000256" key="6">
    <source>
        <dbReference type="SAM" id="MobiDB-lite"/>
    </source>
</evidence>
<dbReference type="GO" id="GO:0003723">
    <property type="term" value="F:RNA binding"/>
    <property type="evidence" value="ECO:0007669"/>
    <property type="project" value="UniProtKB-KW"/>
</dbReference>
<feature type="compositionally biased region" description="Polar residues" evidence="6">
    <location>
        <begin position="113"/>
        <end position="127"/>
    </location>
</feature>
<feature type="domain" description="NusB/RsmB/TIM44" evidence="7">
    <location>
        <begin position="10"/>
        <end position="93"/>
    </location>
</feature>
<sequence>MFAPNQEVDEKTTEVLAKKDEIDALITKNAPEWPIDKLNRTDLGILRLAVYELMIEKKEPIKVIIDEAVELAKEMGSENSPGFVNGVLGSIIKDDPRLEENEAIKDYPKPDPGTTQTDSPPEEASSN</sequence>
<dbReference type="AlphaFoldDB" id="A0A1G1V7B3"/>
<dbReference type="Proteomes" id="UP000178319">
    <property type="component" value="Unassembled WGS sequence"/>
</dbReference>
<comment type="caution">
    <text evidence="8">The sequence shown here is derived from an EMBL/GenBank/DDBJ whole genome shotgun (WGS) entry which is preliminary data.</text>
</comment>
<comment type="similarity">
    <text evidence="1">Belongs to the NusB family.</text>
</comment>
<dbReference type="GO" id="GO:0005829">
    <property type="term" value="C:cytosol"/>
    <property type="evidence" value="ECO:0007669"/>
    <property type="project" value="TreeGrafter"/>
</dbReference>
<name>A0A1G1V7B3_9BACT</name>
<evidence type="ECO:0000256" key="1">
    <source>
        <dbReference type="ARBA" id="ARBA00005952"/>
    </source>
</evidence>
<evidence type="ECO:0000256" key="2">
    <source>
        <dbReference type="ARBA" id="ARBA00022814"/>
    </source>
</evidence>
<keyword evidence="5" id="KW-0804">Transcription</keyword>
<dbReference type="SUPFAM" id="SSF48013">
    <property type="entry name" value="NusB-like"/>
    <property type="match status" value="1"/>
</dbReference>
<evidence type="ECO:0000256" key="3">
    <source>
        <dbReference type="ARBA" id="ARBA00022884"/>
    </source>
</evidence>
<dbReference type="Pfam" id="PF01029">
    <property type="entry name" value="NusB"/>
    <property type="match status" value="1"/>
</dbReference>
<dbReference type="InterPro" id="IPR011605">
    <property type="entry name" value="NusB_fam"/>
</dbReference>
<reference evidence="8 9" key="1">
    <citation type="journal article" date="2016" name="Nat. Commun.">
        <title>Thousands of microbial genomes shed light on interconnected biogeochemical processes in an aquifer system.</title>
        <authorList>
            <person name="Anantharaman K."/>
            <person name="Brown C.T."/>
            <person name="Hug L.A."/>
            <person name="Sharon I."/>
            <person name="Castelle C.J."/>
            <person name="Probst A.J."/>
            <person name="Thomas B.C."/>
            <person name="Singh A."/>
            <person name="Wilkins M.J."/>
            <person name="Karaoz U."/>
            <person name="Brodie E.L."/>
            <person name="Williams K.H."/>
            <person name="Hubbard S.S."/>
            <person name="Banfield J.F."/>
        </authorList>
    </citation>
    <scope>NUCLEOTIDE SEQUENCE [LARGE SCALE GENOMIC DNA]</scope>
</reference>